<feature type="transmembrane region" description="Helical" evidence="1">
    <location>
        <begin position="6"/>
        <end position="26"/>
    </location>
</feature>
<dbReference type="Pfam" id="PF00578">
    <property type="entry name" value="AhpC-TSA"/>
    <property type="match status" value="1"/>
</dbReference>
<dbReference type="SUPFAM" id="SSF52833">
    <property type="entry name" value="Thioredoxin-like"/>
    <property type="match status" value="1"/>
</dbReference>
<dbReference type="AlphaFoldDB" id="A0A844HKN7"/>
<organism evidence="3 4">
    <name type="scientific">Paracoccus litorisediminis</name>
    <dbReference type="NCBI Taxonomy" id="2006130"/>
    <lineage>
        <taxon>Bacteria</taxon>
        <taxon>Pseudomonadati</taxon>
        <taxon>Pseudomonadota</taxon>
        <taxon>Alphaproteobacteria</taxon>
        <taxon>Rhodobacterales</taxon>
        <taxon>Paracoccaceae</taxon>
        <taxon>Paracoccus</taxon>
    </lineage>
</organism>
<keyword evidence="1" id="KW-0812">Transmembrane</keyword>
<dbReference type="GO" id="GO:0016209">
    <property type="term" value="F:antioxidant activity"/>
    <property type="evidence" value="ECO:0007669"/>
    <property type="project" value="InterPro"/>
</dbReference>
<protein>
    <submittedName>
        <fullName evidence="3">Redoxin domain-containing protein</fullName>
    </submittedName>
</protein>
<dbReference type="OrthoDB" id="462848at2"/>
<dbReference type="Proteomes" id="UP000449846">
    <property type="component" value="Unassembled WGS sequence"/>
</dbReference>
<dbReference type="InterPro" id="IPR000866">
    <property type="entry name" value="AhpC/TSA"/>
</dbReference>
<evidence type="ECO:0000313" key="4">
    <source>
        <dbReference type="Proteomes" id="UP000449846"/>
    </source>
</evidence>
<comment type="caution">
    <text evidence="3">The sequence shown here is derived from an EMBL/GenBank/DDBJ whole genome shotgun (WGS) entry which is preliminary data.</text>
</comment>
<dbReference type="RefSeq" id="WP_155040382.1">
    <property type="nucleotide sequence ID" value="NZ_JBHGCD010000011.1"/>
</dbReference>
<dbReference type="Gene3D" id="3.40.30.10">
    <property type="entry name" value="Glutaredoxin"/>
    <property type="match status" value="1"/>
</dbReference>
<evidence type="ECO:0000256" key="1">
    <source>
        <dbReference type="SAM" id="Phobius"/>
    </source>
</evidence>
<dbReference type="InterPro" id="IPR036249">
    <property type="entry name" value="Thioredoxin-like_sf"/>
</dbReference>
<dbReference type="PROSITE" id="PS51352">
    <property type="entry name" value="THIOREDOXIN_2"/>
    <property type="match status" value="1"/>
</dbReference>
<accession>A0A844HKN7</accession>
<reference evidence="3 4" key="1">
    <citation type="submission" date="2019-11" db="EMBL/GenBank/DDBJ databases">
        <authorList>
            <person name="Dong K."/>
        </authorList>
    </citation>
    <scope>NUCLEOTIDE SEQUENCE [LARGE SCALE GENOMIC DNA]</scope>
    <source>
        <strain evidence="3 4">NBRC 112902</strain>
    </source>
</reference>
<dbReference type="GO" id="GO:0016491">
    <property type="term" value="F:oxidoreductase activity"/>
    <property type="evidence" value="ECO:0007669"/>
    <property type="project" value="InterPro"/>
</dbReference>
<proteinExistence type="predicted"/>
<name>A0A844HKN7_9RHOB</name>
<evidence type="ECO:0000259" key="2">
    <source>
        <dbReference type="PROSITE" id="PS51352"/>
    </source>
</evidence>
<feature type="domain" description="Thioredoxin" evidence="2">
    <location>
        <begin position="48"/>
        <end position="182"/>
    </location>
</feature>
<dbReference type="InterPro" id="IPR013766">
    <property type="entry name" value="Thioredoxin_domain"/>
</dbReference>
<keyword evidence="1" id="KW-1133">Transmembrane helix</keyword>
<evidence type="ECO:0000313" key="3">
    <source>
        <dbReference type="EMBL" id="MTH60436.1"/>
    </source>
</evidence>
<dbReference type="EMBL" id="WMIG01000008">
    <property type="protein sequence ID" value="MTH60436.1"/>
    <property type="molecule type" value="Genomic_DNA"/>
</dbReference>
<sequence length="196" mass="20922">MEYMIFALVALWVVVLIQFGVIYVLARQIGVLFERVAPVGAMISHAGPEIGARAPDLMLPNLNGPGLSLGAVQDKARLVFFLSTTCPICKALLPALKSIRADESRWLDVVLASDGRETLHRHLIEAEDLGSFPYTLSSELGMAFKVSKLPFGVLIGADGVVIAKGLVNNREQLESLLTASETGVASLQAAHSLNAA</sequence>
<gene>
    <name evidence="3" type="ORF">GL300_14565</name>
</gene>
<keyword evidence="4" id="KW-1185">Reference proteome</keyword>
<keyword evidence="1" id="KW-0472">Membrane</keyword>